<feature type="non-terminal residue" evidence="3">
    <location>
        <position position="80"/>
    </location>
</feature>
<comment type="caution">
    <text evidence="3">The sequence shown here is derived from an EMBL/GenBank/DDBJ whole genome shotgun (WGS) entry which is preliminary data.</text>
</comment>
<evidence type="ECO:0000313" key="3">
    <source>
        <dbReference type="EMBL" id="CAF4984156.1"/>
    </source>
</evidence>
<dbReference type="AlphaFoldDB" id="A0A821ZCX8"/>
<keyword evidence="4" id="KW-1185">Reference proteome</keyword>
<sequence>TKSQRPTITLNRNSTRTTATANSSNNYKTRWWCPRCERHGHSWERCPFNTESINYRPNSTSCHFPTIIANSPSPVSPSPS</sequence>
<name>A0A821ZCX8_9BILA</name>
<organism evidence="3 4">
    <name type="scientific">Rotaria socialis</name>
    <dbReference type="NCBI Taxonomy" id="392032"/>
    <lineage>
        <taxon>Eukaryota</taxon>
        <taxon>Metazoa</taxon>
        <taxon>Spiralia</taxon>
        <taxon>Gnathifera</taxon>
        <taxon>Rotifera</taxon>
        <taxon>Eurotatoria</taxon>
        <taxon>Bdelloidea</taxon>
        <taxon>Philodinida</taxon>
        <taxon>Philodinidae</taxon>
        <taxon>Rotaria</taxon>
    </lineage>
</organism>
<accession>A0A821ZCX8</accession>
<reference evidence="3" key="1">
    <citation type="submission" date="2021-02" db="EMBL/GenBank/DDBJ databases">
        <authorList>
            <person name="Nowell W R."/>
        </authorList>
    </citation>
    <scope>NUCLEOTIDE SEQUENCE</scope>
</reference>
<evidence type="ECO:0000313" key="2">
    <source>
        <dbReference type="EMBL" id="CAF4939136.1"/>
    </source>
</evidence>
<feature type="non-terminal residue" evidence="3">
    <location>
        <position position="1"/>
    </location>
</feature>
<proteinExistence type="predicted"/>
<gene>
    <name evidence="2" type="ORF">UJA718_LOCUS47233</name>
    <name evidence="3" type="ORF">UJA718_LOCUS49477</name>
</gene>
<feature type="compositionally biased region" description="Polar residues" evidence="1">
    <location>
        <begin position="1"/>
        <end position="10"/>
    </location>
</feature>
<feature type="region of interest" description="Disordered" evidence="1">
    <location>
        <begin position="1"/>
        <end position="24"/>
    </location>
</feature>
<evidence type="ECO:0000313" key="4">
    <source>
        <dbReference type="Proteomes" id="UP000663873"/>
    </source>
</evidence>
<evidence type="ECO:0000256" key="1">
    <source>
        <dbReference type="SAM" id="MobiDB-lite"/>
    </source>
</evidence>
<dbReference type="Proteomes" id="UP000663873">
    <property type="component" value="Unassembled WGS sequence"/>
</dbReference>
<dbReference type="EMBL" id="CAJOBP010088499">
    <property type="protein sequence ID" value="CAF4939136.1"/>
    <property type="molecule type" value="Genomic_DNA"/>
</dbReference>
<protein>
    <submittedName>
        <fullName evidence="3">Uncharacterized protein</fullName>
    </submittedName>
</protein>
<feature type="compositionally biased region" description="Low complexity" evidence="1">
    <location>
        <begin position="11"/>
        <end position="24"/>
    </location>
</feature>
<dbReference type="EMBL" id="CAJOBP010104023">
    <property type="protein sequence ID" value="CAF4984156.1"/>
    <property type="molecule type" value="Genomic_DNA"/>
</dbReference>